<feature type="transmembrane region" description="Helical" evidence="1">
    <location>
        <begin position="112"/>
        <end position="132"/>
    </location>
</feature>
<gene>
    <name evidence="2" type="ORF">GLOIN_2v1765978</name>
</gene>
<sequence>MPNVYAQEYNPTSDTYDNLINSTSKYDFVCMISCIILSTYFVGTFIYVIKNNVIKIIDKPTKPQQRQKLSTNQYIILSLLSIIFGSVVIPTFSFTYAIFWIRKDVIIEKITYEWYIVVSTIFILIVFILLLFGRPLLAFYFYLVVSIGLCFSIAYSSNSYFTKLVLVFMTYFLARIFDSEVLLGKFVKSIDESAFVRDLFYVVHRCFSYFAKIDSTRMLRIYIDEAADKAIDDMDIKFMVTDYVSFEKAETTIRYNSNAPRSAHYIKNIRYSNCYLNITVNDETTDYPLDGVQKNMLFQTTKLLNGIILTMTFLDEKN</sequence>
<proteinExistence type="predicted"/>
<dbReference type="AlphaFoldDB" id="A0A2P4QNE1"/>
<feature type="transmembrane region" description="Helical" evidence="1">
    <location>
        <begin position="74"/>
        <end position="100"/>
    </location>
</feature>
<feature type="transmembrane region" description="Helical" evidence="1">
    <location>
        <begin position="137"/>
        <end position="154"/>
    </location>
</feature>
<keyword evidence="1" id="KW-0472">Membrane</keyword>
<name>A0A2P4QNE1_RHIID</name>
<reference evidence="2 3" key="2">
    <citation type="journal article" date="2018" name="New Phytol.">
        <title>High intraspecific genome diversity in the model arbuscular mycorrhizal symbiont Rhizophagus irregularis.</title>
        <authorList>
            <person name="Chen E.C.H."/>
            <person name="Morin E."/>
            <person name="Beaudet D."/>
            <person name="Noel J."/>
            <person name="Yildirir G."/>
            <person name="Ndikumana S."/>
            <person name="Charron P."/>
            <person name="St-Onge C."/>
            <person name="Giorgi J."/>
            <person name="Kruger M."/>
            <person name="Marton T."/>
            <person name="Ropars J."/>
            <person name="Grigoriev I.V."/>
            <person name="Hainaut M."/>
            <person name="Henrissat B."/>
            <person name="Roux C."/>
            <person name="Martin F."/>
            <person name="Corradi N."/>
        </authorList>
    </citation>
    <scope>NUCLEOTIDE SEQUENCE [LARGE SCALE GENOMIC DNA]</scope>
    <source>
        <strain evidence="2 3">DAOM 197198</strain>
    </source>
</reference>
<keyword evidence="1" id="KW-1133">Transmembrane helix</keyword>
<accession>A0A2P4QNE1</accession>
<dbReference type="Proteomes" id="UP000018888">
    <property type="component" value="Unassembled WGS sequence"/>
</dbReference>
<keyword evidence="1" id="KW-0812">Transmembrane</keyword>
<organism evidence="2 3">
    <name type="scientific">Rhizophagus irregularis (strain DAOM 181602 / DAOM 197198 / MUCL 43194)</name>
    <name type="common">Arbuscular mycorrhizal fungus</name>
    <name type="synonym">Glomus intraradices</name>
    <dbReference type="NCBI Taxonomy" id="747089"/>
    <lineage>
        <taxon>Eukaryota</taxon>
        <taxon>Fungi</taxon>
        <taxon>Fungi incertae sedis</taxon>
        <taxon>Mucoromycota</taxon>
        <taxon>Glomeromycotina</taxon>
        <taxon>Glomeromycetes</taxon>
        <taxon>Glomerales</taxon>
        <taxon>Glomeraceae</taxon>
        <taxon>Rhizophagus</taxon>
    </lineage>
</organism>
<keyword evidence="3" id="KW-1185">Reference proteome</keyword>
<evidence type="ECO:0000313" key="2">
    <source>
        <dbReference type="EMBL" id="POG79171.1"/>
    </source>
</evidence>
<dbReference type="EMBL" id="AUPC02000027">
    <property type="protein sequence ID" value="POG79171.1"/>
    <property type="molecule type" value="Genomic_DNA"/>
</dbReference>
<feature type="transmembrane region" description="Helical" evidence="1">
    <location>
        <begin position="26"/>
        <end position="49"/>
    </location>
</feature>
<evidence type="ECO:0000256" key="1">
    <source>
        <dbReference type="SAM" id="Phobius"/>
    </source>
</evidence>
<comment type="caution">
    <text evidence="2">The sequence shown here is derived from an EMBL/GenBank/DDBJ whole genome shotgun (WGS) entry which is preliminary data.</text>
</comment>
<evidence type="ECO:0000313" key="3">
    <source>
        <dbReference type="Proteomes" id="UP000018888"/>
    </source>
</evidence>
<reference evidence="2 3" key="1">
    <citation type="journal article" date="2013" name="Proc. Natl. Acad. Sci. U.S.A.">
        <title>Genome of an arbuscular mycorrhizal fungus provides insight into the oldest plant symbiosis.</title>
        <authorList>
            <person name="Tisserant E."/>
            <person name="Malbreil M."/>
            <person name="Kuo A."/>
            <person name="Kohler A."/>
            <person name="Symeonidi A."/>
            <person name="Balestrini R."/>
            <person name="Charron P."/>
            <person name="Duensing N."/>
            <person name="Frei Dit Frey N."/>
            <person name="Gianinazzi-Pearson V."/>
            <person name="Gilbert L.B."/>
            <person name="Handa Y."/>
            <person name="Herr J.R."/>
            <person name="Hijri M."/>
            <person name="Koul R."/>
            <person name="Kawaguchi M."/>
            <person name="Krajinski F."/>
            <person name="Lammers P.J."/>
            <person name="Masclaux F.G."/>
            <person name="Murat C."/>
            <person name="Morin E."/>
            <person name="Ndikumana S."/>
            <person name="Pagni M."/>
            <person name="Petitpierre D."/>
            <person name="Requena N."/>
            <person name="Rosikiewicz P."/>
            <person name="Riley R."/>
            <person name="Saito K."/>
            <person name="San Clemente H."/>
            <person name="Shapiro H."/>
            <person name="van Tuinen D."/>
            <person name="Becard G."/>
            <person name="Bonfante P."/>
            <person name="Paszkowski U."/>
            <person name="Shachar-Hill Y.Y."/>
            <person name="Tuskan G.A."/>
            <person name="Young P.W."/>
            <person name="Sanders I.R."/>
            <person name="Henrissat B."/>
            <person name="Rensing S.A."/>
            <person name="Grigoriev I.V."/>
            <person name="Corradi N."/>
            <person name="Roux C."/>
            <person name="Martin F."/>
        </authorList>
    </citation>
    <scope>NUCLEOTIDE SEQUENCE [LARGE SCALE GENOMIC DNA]</scope>
    <source>
        <strain evidence="2 3">DAOM 197198</strain>
    </source>
</reference>
<protein>
    <submittedName>
        <fullName evidence="2">Uncharacterized protein</fullName>
    </submittedName>
</protein>
<dbReference type="VEuPathDB" id="FungiDB:RhiirFUN_004054"/>